<dbReference type="EMBL" id="QBML01000023">
    <property type="protein sequence ID" value="PZO38462.1"/>
    <property type="molecule type" value="Genomic_DNA"/>
</dbReference>
<comment type="caution">
    <text evidence="1">The sequence shown here is derived from an EMBL/GenBank/DDBJ whole genome shotgun (WGS) entry which is preliminary data.</text>
</comment>
<reference evidence="1 2" key="1">
    <citation type="submission" date="2018-04" db="EMBL/GenBank/DDBJ databases">
        <authorList>
            <person name="Go L.Y."/>
            <person name="Mitchell J.A."/>
        </authorList>
    </citation>
    <scope>NUCLEOTIDE SEQUENCE [LARGE SCALE GENOMIC DNA]</scope>
    <source>
        <strain evidence="1">ULC066bin1</strain>
    </source>
</reference>
<proteinExistence type="predicted"/>
<accession>A0A2W4W1P4</accession>
<dbReference type="AlphaFoldDB" id="A0A2W4W1P4"/>
<gene>
    <name evidence="1" type="ORF">DCF19_16185</name>
</gene>
<sequence>MGNNTSTAIKSATCLVLDILCNEFGHEKVSQSLKYQKYNKAFKDENHRLVSDSFNMLSYQWQMGRSREYLESLDIEVQYSLICSLAENYINDKSRTTDYRYLNDIMCK</sequence>
<reference evidence="1 2" key="2">
    <citation type="submission" date="2018-06" db="EMBL/GenBank/DDBJ databases">
        <title>Metagenomic assembly of (sub)arctic Cyanobacteria and their associated microbiome from non-axenic cultures.</title>
        <authorList>
            <person name="Baurain D."/>
        </authorList>
    </citation>
    <scope>NUCLEOTIDE SEQUENCE [LARGE SCALE GENOMIC DNA]</scope>
    <source>
        <strain evidence="1">ULC066bin1</strain>
    </source>
</reference>
<protein>
    <submittedName>
        <fullName evidence="1">Uncharacterized protein</fullName>
    </submittedName>
</protein>
<evidence type="ECO:0000313" key="1">
    <source>
        <dbReference type="EMBL" id="PZO38462.1"/>
    </source>
</evidence>
<name>A0A2W4W1P4_9CYAN</name>
<organism evidence="1 2">
    <name type="scientific">Pseudanabaena frigida</name>
    <dbReference type="NCBI Taxonomy" id="945775"/>
    <lineage>
        <taxon>Bacteria</taxon>
        <taxon>Bacillati</taxon>
        <taxon>Cyanobacteriota</taxon>
        <taxon>Cyanophyceae</taxon>
        <taxon>Pseudanabaenales</taxon>
        <taxon>Pseudanabaenaceae</taxon>
        <taxon>Pseudanabaena</taxon>
    </lineage>
</organism>
<evidence type="ECO:0000313" key="2">
    <source>
        <dbReference type="Proteomes" id="UP000249467"/>
    </source>
</evidence>
<dbReference type="Proteomes" id="UP000249467">
    <property type="component" value="Unassembled WGS sequence"/>
</dbReference>